<evidence type="ECO:0000313" key="2">
    <source>
        <dbReference type="EMBL" id="JAA50364.1"/>
    </source>
</evidence>
<feature type="transmembrane region" description="Helical" evidence="1">
    <location>
        <begin position="12"/>
        <end position="34"/>
    </location>
</feature>
<dbReference type="EMBL" id="GABZ01003161">
    <property type="protein sequence ID" value="JAA50364.1"/>
    <property type="molecule type" value="mRNA"/>
</dbReference>
<name>K9J4E5_DESRO</name>
<reference evidence="2" key="1">
    <citation type="submission" date="2012-11" db="EMBL/GenBank/DDBJ databases">
        <title>The Vampirome: Transcriptome and Proteome Analysis of the Submandibular and Accessory Glands of the Vampire Bat and Vector of Human Rabies, Desmodus rotundus.</title>
        <authorList>
            <person name="Francischetti I.M.B."/>
            <person name="Assumpcao T.C.F."/>
            <person name="Ma D."/>
            <person name="Vicente E.C."/>
            <person name="Ribeiro J.M.C."/>
        </authorList>
    </citation>
    <scope>NUCLEOTIDE SEQUENCE</scope>
    <source>
        <tissue evidence="2">Salivary gland</tissue>
    </source>
</reference>
<sequence>GRRCPSSGNHDSLWALISSVGFILNGLLPVLAAIGTNDFRLTFYPAQWSHTKGNSFSPVALLRTQRVSRPYPFLSPEPEMF</sequence>
<protein>
    <submittedName>
        <fullName evidence="2">Putative secreted protein</fullName>
    </submittedName>
</protein>
<keyword evidence="1" id="KW-1133">Transmembrane helix</keyword>
<keyword evidence="1" id="KW-0472">Membrane</keyword>
<keyword evidence="1" id="KW-0812">Transmembrane</keyword>
<evidence type="ECO:0000256" key="1">
    <source>
        <dbReference type="SAM" id="Phobius"/>
    </source>
</evidence>
<organism evidence="2">
    <name type="scientific">Desmodus rotundus</name>
    <name type="common">Vampire bat</name>
    <dbReference type="NCBI Taxonomy" id="9430"/>
    <lineage>
        <taxon>Eukaryota</taxon>
        <taxon>Metazoa</taxon>
        <taxon>Chordata</taxon>
        <taxon>Craniata</taxon>
        <taxon>Vertebrata</taxon>
        <taxon>Euteleostomi</taxon>
        <taxon>Mammalia</taxon>
        <taxon>Eutheria</taxon>
        <taxon>Laurasiatheria</taxon>
        <taxon>Chiroptera</taxon>
        <taxon>Yangochiroptera</taxon>
        <taxon>Phyllostomidae</taxon>
        <taxon>Desmodontinae</taxon>
        <taxon>Desmodus</taxon>
    </lineage>
</organism>
<proteinExistence type="evidence at transcript level"/>
<feature type="non-terminal residue" evidence="2">
    <location>
        <position position="1"/>
    </location>
</feature>
<accession>K9J4E5</accession>
<dbReference type="AlphaFoldDB" id="K9J4E5"/>